<dbReference type="Pfam" id="PF14341">
    <property type="entry name" value="PilX_N"/>
    <property type="match status" value="1"/>
</dbReference>
<keyword evidence="1" id="KW-0472">Membrane</keyword>
<feature type="transmembrane region" description="Helical" evidence="1">
    <location>
        <begin position="20"/>
        <end position="40"/>
    </location>
</feature>
<protein>
    <recommendedName>
        <fullName evidence="2">Type 4 fimbrial biogenesis protein PilX N-terminal domain-containing protein</fullName>
    </recommendedName>
</protein>
<organism evidence="3">
    <name type="scientific">hydrothermal vent metagenome</name>
    <dbReference type="NCBI Taxonomy" id="652676"/>
    <lineage>
        <taxon>unclassified sequences</taxon>
        <taxon>metagenomes</taxon>
        <taxon>ecological metagenomes</taxon>
    </lineage>
</organism>
<proteinExistence type="predicted"/>
<reference evidence="3" key="1">
    <citation type="submission" date="2018-06" db="EMBL/GenBank/DDBJ databases">
        <authorList>
            <person name="Zhirakovskaya E."/>
        </authorList>
    </citation>
    <scope>NUCLEOTIDE SEQUENCE</scope>
</reference>
<gene>
    <name evidence="3" type="ORF">MNBD_GAMMA05-1955</name>
</gene>
<dbReference type="EMBL" id="UOFE01000031">
    <property type="protein sequence ID" value="VAW53054.1"/>
    <property type="molecule type" value="Genomic_DNA"/>
</dbReference>
<accession>A0A3B0XAS3</accession>
<name>A0A3B0XAS3_9ZZZZ</name>
<evidence type="ECO:0000256" key="1">
    <source>
        <dbReference type="SAM" id="Phobius"/>
    </source>
</evidence>
<sequence length="166" mass="17574">MNINKISYVNKLPVQKQQGFVLVLAIVLLTVLTLIGVSSMNSASIELKAASNAQQHQIAFNTVQSLIEYSISDAVAKTTSGGASPLLDYQTNSATTQTLDYTLDNAVDLQASLDYVDCINGAPGSSLEGGRGFGYNLYSITATGFNTKKTAFSEQVQGVRHVAASC</sequence>
<feature type="domain" description="Type 4 fimbrial biogenesis protein PilX N-terminal" evidence="2">
    <location>
        <begin position="18"/>
        <end position="65"/>
    </location>
</feature>
<evidence type="ECO:0000313" key="3">
    <source>
        <dbReference type="EMBL" id="VAW53054.1"/>
    </source>
</evidence>
<keyword evidence="1" id="KW-1133">Transmembrane helix</keyword>
<dbReference type="InterPro" id="IPR025746">
    <property type="entry name" value="PilX_N_dom"/>
</dbReference>
<keyword evidence="1" id="KW-0812">Transmembrane</keyword>
<evidence type="ECO:0000259" key="2">
    <source>
        <dbReference type="Pfam" id="PF14341"/>
    </source>
</evidence>
<dbReference type="AlphaFoldDB" id="A0A3B0XAS3"/>